<feature type="compositionally biased region" description="Polar residues" evidence="1">
    <location>
        <begin position="1"/>
        <end position="12"/>
    </location>
</feature>
<sequence>MASRATKQSVASKRSGEKDNDKRRKEVMREFVREYGRGVRQKNVRSKKKKTTGTLPYCLDMRPAAVTASEEVEDIVLECQAVNAPNVNRGNSVRVRVLYRMDDVVAIIHNLRREPSPYWPG</sequence>
<accession>A0A6S7FYI5</accession>
<keyword evidence="3" id="KW-1185">Reference proteome</keyword>
<dbReference type="Proteomes" id="UP001152795">
    <property type="component" value="Unassembled WGS sequence"/>
</dbReference>
<proteinExistence type="predicted"/>
<name>A0A6S7FYI5_PARCT</name>
<protein>
    <submittedName>
        <fullName evidence="2">Uncharacterized protein</fullName>
    </submittedName>
</protein>
<feature type="region of interest" description="Disordered" evidence="1">
    <location>
        <begin position="1"/>
        <end position="26"/>
    </location>
</feature>
<organism evidence="2 3">
    <name type="scientific">Paramuricea clavata</name>
    <name type="common">Red gorgonian</name>
    <name type="synonym">Violescent sea-whip</name>
    <dbReference type="NCBI Taxonomy" id="317549"/>
    <lineage>
        <taxon>Eukaryota</taxon>
        <taxon>Metazoa</taxon>
        <taxon>Cnidaria</taxon>
        <taxon>Anthozoa</taxon>
        <taxon>Octocorallia</taxon>
        <taxon>Malacalcyonacea</taxon>
        <taxon>Plexauridae</taxon>
        <taxon>Paramuricea</taxon>
    </lineage>
</organism>
<evidence type="ECO:0000313" key="2">
    <source>
        <dbReference type="EMBL" id="CAB3981252.1"/>
    </source>
</evidence>
<feature type="compositionally biased region" description="Basic and acidic residues" evidence="1">
    <location>
        <begin position="14"/>
        <end position="26"/>
    </location>
</feature>
<comment type="caution">
    <text evidence="2">The sequence shown here is derived from an EMBL/GenBank/DDBJ whole genome shotgun (WGS) entry which is preliminary data.</text>
</comment>
<evidence type="ECO:0000256" key="1">
    <source>
        <dbReference type="SAM" id="MobiDB-lite"/>
    </source>
</evidence>
<dbReference type="EMBL" id="CACRXK020000368">
    <property type="protein sequence ID" value="CAB3981252.1"/>
    <property type="molecule type" value="Genomic_DNA"/>
</dbReference>
<dbReference type="AlphaFoldDB" id="A0A6S7FYI5"/>
<dbReference type="OrthoDB" id="5984329at2759"/>
<reference evidence="2" key="1">
    <citation type="submission" date="2020-04" db="EMBL/GenBank/DDBJ databases">
        <authorList>
            <person name="Alioto T."/>
            <person name="Alioto T."/>
            <person name="Gomez Garrido J."/>
        </authorList>
    </citation>
    <scope>NUCLEOTIDE SEQUENCE</scope>
    <source>
        <strain evidence="2">A484AB</strain>
    </source>
</reference>
<gene>
    <name evidence="2" type="ORF">PACLA_8A056893</name>
</gene>
<evidence type="ECO:0000313" key="3">
    <source>
        <dbReference type="Proteomes" id="UP001152795"/>
    </source>
</evidence>